<protein>
    <submittedName>
        <fullName evidence="7">RND transporter</fullName>
    </submittedName>
</protein>
<dbReference type="Gene3D" id="2.40.30.170">
    <property type="match status" value="1"/>
</dbReference>
<dbReference type="GO" id="GO:0016020">
    <property type="term" value="C:membrane"/>
    <property type="evidence" value="ECO:0007669"/>
    <property type="project" value="InterPro"/>
</dbReference>
<feature type="domain" description="CusB-like beta-barrel" evidence="6">
    <location>
        <begin position="240"/>
        <end position="308"/>
    </location>
</feature>
<feature type="domain" description="Multidrug resistance protein MdtA-like barrel-sandwich hybrid" evidence="5">
    <location>
        <begin position="92"/>
        <end position="233"/>
    </location>
</feature>
<dbReference type="PROSITE" id="PS51257">
    <property type="entry name" value="PROKAR_LIPOPROTEIN"/>
    <property type="match status" value="1"/>
</dbReference>
<dbReference type="InterPro" id="IPR058625">
    <property type="entry name" value="MdtA-like_BSH"/>
</dbReference>
<evidence type="ECO:0000256" key="4">
    <source>
        <dbReference type="SAM" id="SignalP"/>
    </source>
</evidence>
<dbReference type="InterPro" id="IPR051909">
    <property type="entry name" value="MFP_Cation_Efflux"/>
</dbReference>
<feature type="signal peptide" evidence="4">
    <location>
        <begin position="1"/>
        <end position="22"/>
    </location>
</feature>
<dbReference type="EMBL" id="CP013690">
    <property type="protein sequence ID" value="ALU27541.1"/>
    <property type="molecule type" value="Genomic_DNA"/>
</dbReference>
<accession>A0AAI8G651</accession>
<evidence type="ECO:0000259" key="6">
    <source>
        <dbReference type="Pfam" id="PF25954"/>
    </source>
</evidence>
<dbReference type="RefSeq" id="WP_006264250.1">
    <property type="nucleotide sequence ID" value="NZ_CP013690.1"/>
</dbReference>
<dbReference type="Pfam" id="PF25917">
    <property type="entry name" value="BSH_RND"/>
    <property type="match status" value="1"/>
</dbReference>
<dbReference type="InterPro" id="IPR006143">
    <property type="entry name" value="RND_pump_MFP"/>
</dbReference>
<dbReference type="SUPFAM" id="SSF111369">
    <property type="entry name" value="HlyD-like secretion proteins"/>
    <property type="match status" value="1"/>
</dbReference>
<dbReference type="PANTHER" id="PTHR30097">
    <property type="entry name" value="CATION EFFLUX SYSTEM PROTEIN CUSB"/>
    <property type="match status" value="1"/>
</dbReference>
<feature type="chain" id="PRO_5042478255" evidence="4">
    <location>
        <begin position="23"/>
        <end position="403"/>
    </location>
</feature>
<evidence type="ECO:0000313" key="8">
    <source>
        <dbReference type="Proteomes" id="UP000069030"/>
    </source>
</evidence>
<dbReference type="AlphaFoldDB" id="A0AAI8G651"/>
<evidence type="ECO:0000313" key="7">
    <source>
        <dbReference type="EMBL" id="ALU27541.1"/>
    </source>
</evidence>
<dbReference type="Pfam" id="PF25954">
    <property type="entry name" value="Beta-barrel_RND_2"/>
    <property type="match status" value="1"/>
</dbReference>
<gene>
    <name evidence="7" type="ORF">AS202_15940</name>
</gene>
<dbReference type="NCBIfam" id="TIGR01730">
    <property type="entry name" value="RND_mfp"/>
    <property type="match status" value="1"/>
</dbReference>
<keyword evidence="2" id="KW-0813">Transport</keyword>
<dbReference type="Gene3D" id="2.40.50.100">
    <property type="match status" value="1"/>
</dbReference>
<dbReference type="GO" id="GO:0015679">
    <property type="term" value="P:plasma membrane copper ion transport"/>
    <property type="evidence" value="ECO:0007669"/>
    <property type="project" value="TreeGrafter"/>
</dbReference>
<evidence type="ECO:0000256" key="2">
    <source>
        <dbReference type="ARBA" id="ARBA00022448"/>
    </source>
</evidence>
<dbReference type="Proteomes" id="UP000069030">
    <property type="component" value="Chromosome"/>
</dbReference>
<dbReference type="GO" id="GO:0022857">
    <property type="term" value="F:transmembrane transporter activity"/>
    <property type="evidence" value="ECO:0007669"/>
    <property type="project" value="InterPro"/>
</dbReference>
<evidence type="ECO:0000256" key="3">
    <source>
        <dbReference type="SAM" id="MobiDB-lite"/>
    </source>
</evidence>
<dbReference type="PANTHER" id="PTHR30097:SF4">
    <property type="entry name" value="SLR6042 PROTEIN"/>
    <property type="match status" value="1"/>
</dbReference>
<keyword evidence="4" id="KW-0732">Signal</keyword>
<evidence type="ECO:0000259" key="5">
    <source>
        <dbReference type="Pfam" id="PF25917"/>
    </source>
</evidence>
<dbReference type="GO" id="GO:0060003">
    <property type="term" value="P:copper ion export"/>
    <property type="evidence" value="ECO:0007669"/>
    <property type="project" value="TreeGrafter"/>
</dbReference>
<organism evidence="7 8">
    <name type="scientific">Myroides odoratimimus</name>
    <dbReference type="NCBI Taxonomy" id="76832"/>
    <lineage>
        <taxon>Bacteria</taxon>
        <taxon>Pseudomonadati</taxon>
        <taxon>Bacteroidota</taxon>
        <taxon>Flavobacteriia</taxon>
        <taxon>Flavobacteriales</taxon>
        <taxon>Flavobacteriaceae</taxon>
        <taxon>Myroides</taxon>
    </lineage>
</organism>
<dbReference type="KEGG" id="mod:AS202_15940"/>
<sequence length="403" mass="44648">MKKSIIFLSIATSILLFSCKNAEEDHSGHDHENEKTESTTKTEAKEESANKEVELNQAQYTASNIQLGQVQQKNLSDVIRVNGNTELPAQSQADVSSFLSGTITNINVNLGDYVKKGQTIAIIDSPEYIQLQEEYLVSKNTLEYLELEYKRQQTLRAENVNSEKTYQKTKSDLNIERARYQSLSNRLSLVNTAPGSISKSLRIVSPISGNIATIPVKIGTNVMAGQSLFTIVDNSRIHLDLLVYEKDMPFIKIGQKVSFNFTNINNSEVTATIFSINKSFEPGTKTVIVHANIDNVPETLIPGLYVNALVHIGERTVDALPNDAIVKADGREFIFILEDAHKEESGMSYHFQRIEVKAGVSELGYSQVTVLQDIPKDSEIVLSGAYYIQSHLIKNEGGGGHAH</sequence>
<name>A0AAI8G651_9FLAO</name>
<evidence type="ECO:0000256" key="1">
    <source>
        <dbReference type="ARBA" id="ARBA00009477"/>
    </source>
</evidence>
<dbReference type="InterPro" id="IPR058792">
    <property type="entry name" value="Beta-barrel_RND_2"/>
</dbReference>
<dbReference type="GO" id="GO:0030313">
    <property type="term" value="C:cell envelope"/>
    <property type="evidence" value="ECO:0007669"/>
    <property type="project" value="TreeGrafter"/>
</dbReference>
<proteinExistence type="inferred from homology"/>
<reference evidence="7 8" key="1">
    <citation type="journal article" date="2016" name="J. Zhejiang Univ. Sci. B">
        <title>Antibiotic resistance mechanisms of Myroides sp.</title>
        <authorList>
            <person name="Hu S."/>
            <person name="Yuan S."/>
            <person name="Qu H."/>
            <person name="Jiang T."/>
            <person name="Zhou Y."/>
            <person name="Wang M."/>
            <person name="Ming D."/>
        </authorList>
    </citation>
    <scope>NUCLEOTIDE SEQUENCE [LARGE SCALE GENOMIC DNA]</scope>
    <source>
        <strain evidence="7 8">PR63039</strain>
    </source>
</reference>
<feature type="region of interest" description="Disordered" evidence="3">
    <location>
        <begin position="24"/>
        <end position="50"/>
    </location>
</feature>
<comment type="similarity">
    <text evidence="1">Belongs to the membrane fusion protein (MFP) (TC 8.A.1) family.</text>
</comment>